<dbReference type="Pfam" id="PF08865">
    <property type="entry name" value="DUF1830"/>
    <property type="match status" value="1"/>
</dbReference>
<gene>
    <name evidence="1" type="ORF">DXZ20_29880</name>
</gene>
<name>A0A6M0RU68_9CYAN</name>
<protein>
    <submittedName>
        <fullName evidence="1">DUF1830 domain-containing protein</fullName>
    </submittedName>
</protein>
<evidence type="ECO:0000313" key="2">
    <source>
        <dbReference type="Proteomes" id="UP000481033"/>
    </source>
</evidence>
<proteinExistence type="predicted"/>
<keyword evidence="2" id="KW-1185">Reference proteome</keyword>
<dbReference type="RefSeq" id="WP_163702607.1">
    <property type="nucleotide sequence ID" value="NZ_QXHD01000004.1"/>
</dbReference>
<evidence type="ECO:0000313" key="1">
    <source>
        <dbReference type="EMBL" id="NEZ59778.1"/>
    </source>
</evidence>
<sequence>MTQILDPVPFDDTKTVLCCYVNDSSRIQVARITNISNWYFERVVFPGQRLMFESHINGQLEIHSGSMASSILEDTVPCSRLRIDNAEDIVGDESLGSALDLESEASAALNAMQPVHG</sequence>
<dbReference type="InterPro" id="IPR014964">
    <property type="entry name" value="DUF1830"/>
</dbReference>
<dbReference type="Proteomes" id="UP000481033">
    <property type="component" value="Unassembled WGS sequence"/>
</dbReference>
<reference evidence="1 2" key="1">
    <citation type="journal article" date="2020" name="Microb. Ecol.">
        <title>Ecogenomics of the Marine Benthic Filamentous Cyanobacterium Adonisia.</title>
        <authorList>
            <person name="Walter J.M."/>
            <person name="Coutinho F.H."/>
            <person name="Leomil L."/>
            <person name="Hargreaves P.I."/>
            <person name="Campeao M.E."/>
            <person name="Vieira V.V."/>
            <person name="Silva B.S."/>
            <person name="Fistarol G.O."/>
            <person name="Salomon P.S."/>
            <person name="Sawabe T."/>
            <person name="Mino S."/>
            <person name="Hosokawa M."/>
            <person name="Miyashita H."/>
            <person name="Maruyama F."/>
            <person name="van Verk M.C."/>
            <person name="Dutilh B.E."/>
            <person name="Thompson C.C."/>
            <person name="Thompson F.L."/>
        </authorList>
    </citation>
    <scope>NUCLEOTIDE SEQUENCE [LARGE SCALE GENOMIC DNA]</scope>
    <source>
        <strain evidence="1 2">CCMR0081</strain>
    </source>
</reference>
<comment type="caution">
    <text evidence="1">The sequence shown here is derived from an EMBL/GenBank/DDBJ whole genome shotgun (WGS) entry which is preliminary data.</text>
</comment>
<organism evidence="1 2">
    <name type="scientific">Adonisia turfae CCMR0081</name>
    <dbReference type="NCBI Taxonomy" id="2292702"/>
    <lineage>
        <taxon>Bacteria</taxon>
        <taxon>Bacillati</taxon>
        <taxon>Cyanobacteriota</taxon>
        <taxon>Adonisia</taxon>
        <taxon>Adonisia turfae</taxon>
    </lineage>
</organism>
<accession>A0A6M0RU68</accession>
<dbReference type="EMBL" id="QXHD01000004">
    <property type="protein sequence ID" value="NEZ59778.1"/>
    <property type="molecule type" value="Genomic_DNA"/>
</dbReference>
<dbReference type="AlphaFoldDB" id="A0A6M0RU68"/>